<evidence type="ECO:0000256" key="1">
    <source>
        <dbReference type="SAM" id="Phobius"/>
    </source>
</evidence>
<keyword evidence="1" id="KW-1133">Transmembrane helix</keyword>
<organism evidence="2 3">
    <name type="scientific">Sporosarcina soli</name>
    <dbReference type="NCBI Taxonomy" id="334736"/>
    <lineage>
        <taxon>Bacteria</taxon>
        <taxon>Bacillati</taxon>
        <taxon>Bacillota</taxon>
        <taxon>Bacilli</taxon>
        <taxon>Bacillales</taxon>
        <taxon>Caryophanaceae</taxon>
        <taxon>Sporosarcina</taxon>
    </lineage>
</organism>
<protein>
    <submittedName>
        <fullName evidence="2">Uncharacterized protein</fullName>
    </submittedName>
</protein>
<gene>
    <name evidence="2" type="ORF">ACFPRA_11285</name>
</gene>
<name>A0ABW0TM04_9BACL</name>
<accession>A0ABW0TM04</accession>
<comment type="caution">
    <text evidence="2">The sequence shown here is derived from an EMBL/GenBank/DDBJ whole genome shotgun (WGS) entry which is preliminary data.</text>
</comment>
<keyword evidence="3" id="KW-1185">Reference proteome</keyword>
<feature type="transmembrane region" description="Helical" evidence="1">
    <location>
        <begin position="12"/>
        <end position="32"/>
    </location>
</feature>
<sequence length="71" mass="7858">MDLWVIVKERYLFLSIFIIIILASLILVSATWRSRSNMPKGLTGVIIVLGTLLIGLSLVALFLSVSFGYNS</sequence>
<evidence type="ECO:0000313" key="3">
    <source>
        <dbReference type="Proteomes" id="UP001596109"/>
    </source>
</evidence>
<keyword evidence="1" id="KW-0472">Membrane</keyword>
<reference evidence="3" key="1">
    <citation type="journal article" date="2019" name="Int. J. Syst. Evol. Microbiol.">
        <title>The Global Catalogue of Microorganisms (GCM) 10K type strain sequencing project: providing services to taxonomists for standard genome sequencing and annotation.</title>
        <authorList>
            <consortium name="The Broad Institute Genomics Platform"/>
            <consortium name="The Broad Institute Genome Sequencing Center for Infectious Disease"/>
            <person name="Wu L."/>
            <person name="Ma J."/>
        </authorList>
    </citation>
    <scope>NUCLEOTIDE SEQUENCE [LARGE SCALE GENOMIC DNA]</scope>
    <source>
        <strain evidence="3">CGMCC 4.1434</strain>
    </source>
</reference>
<dbReference type="EMBL" id="JBHSNO010000005">
    <property type="protein sequence ID" value="MFC5589475.1"/>
    <property type="molecule type" value="Genomic_DNA"/>
</dbReference>
<dbReference type="Proteomes" id="UP001596109">
    <property type="component" value="Unassembled WGS sequence"/>
</dbReference>
<evidence type="ECO:0000313" key="2">
    <source>
        <dbReference type="EMBL" id="MFC5589475.1"/>
    </source>
</evidence>
<feature type="transmembrane region" description="Helical" evidence="1">
    <location>
        <begin position="44"/>
        <end position="69"/>
    </location>
</feature>
<proteinExistence type="predicted"/>
<keyword evidence="1" id="KW-0812">Transmembrane</keyword>
<dbReference type="RefSeq" id="WP_381434206.1">
    <property type="nucleotide sequence ID" value="NZ_JBHSNO010000005.1"/>
</dbReference>